<feature type="transmembrane region" description="Helical" evidence="8">
    <location>
        <begin position="341"/>
        <end position="360"/>
    </location>
</feature>
<dbReference type="InterPro" id="IPR039528">
    <property type="entry name" value="DPM1-like"/>
</dbReference>
<dbReference type="Gene3D" id="3.90.550.10">
    <property type="entry name" value="Spore Coat Polysaccharide Biosynthesis Protein SpsA, Chain A"/>
    <property type="match status" value="1"/>
</dbReference>
<comment type="caution">
    <text evidence="11">The sequence shown here is derived from an EMBL/GenBank/DDBJ whole genome shotgun (WGS) entry which is preliminary data.</text>
</comment>
<dbReference type="InterPro" id="IPR029044">
    <property type="entry name" value="Nucleotide-diphossugar_trans"/>
</dbReference>
<protein>
    <recommendedName>
        <fullName evidence="13">Dolichyl-phosphate beta-D-mannosyltransferase</fullName>
    </recommendedName>
</protein>
<feature type="domain" description="Glycosyltransferase 2-like" evidence="9">
    <location>
        <begin position="6"/>
        <end position="157"/>
    </location>
</feature>
<keyword evidence="5 8" id="KW-0812">Transmembrane</keyword>
<dbReference type="SUPFAM" id="SSF53448">
    <property type="entry name" value="Nucleotide-diphospho-sugar transferases"/>
    <property type="match status" value="1"/>
</dbReference>
<keyword evidence="7 8" id="KW-0472">Membrane</keyword>
<keyword evidence="6 8" id="KW-1133">Transmembrane helix</keyword>
<dbReference type="AlphaFoldDB" id="A0A2G9Y7X2"/>
<dbReference type="GO" id="GO:0000271">
    <property type="term" value="P:polysaccharide biosynthetic process"/>
    <property type="evidence" value="ECO:0007669"/>
    <property type="project" value="InterPro"/>
</dbReference>
<evidence type="ECO:0000256" key="4">
    <source>
        <dbReference type="ARBA" id="ARBA00022679"/>
    </source>
</evidence>
<keyword evidence="4" id="KW-0808">Transferase</keyword>
<dbReference type="PANTHER" id="PTHR43398:SF1">
    <property type="entry name" value="DOLICHOL-PHOSPHATE MANNOSYLTRANSFERASE SUBUNIT 1"/>
    <property type="match status" value="1"/>
</dbReference>
<dbReference type="InterPro" id="IPR007267">
    <property type="entry name" value="GtrA_DPMS_TM"/>
</dbReference>
<proteinExistence type="inferred from homology"/>
<dbReference type="EMBL" id="PCRE01000003">
    <property type="protein sequence ID" value="PIP15349.1"/>
    <property type="molecule type" value="Genomic_DNA"/>
</dbReference>
<keyword evidence="3" id="KW-0328">Glycosyltransferase</keyword>
<evidence type="ECO:0000256" key="6">
    <source>
        <dbReference type="ARBA" id="ARBA00022989"/>
    </source>
</evidence>
<evidence type="ECO:0000313" key="12">
    <source>
        <dbReference type="Proteomes" id="UP000231025"/>
    </source>
</evidence>
<dbReference type="GO" id="GO:0016020">
    <property type="term" value="C:membrane"/>
    <property type="evidence" value="ECO:0007669"/>
    <property type="project" value="UniProtKB-SubCell"/>
</dbReference>
<feature type="transmembrane region" description="Helical" evidence="8">
    <location>
        <begin position="313"/>
        <end position="335"/>
    </location>
</feature>
<dbReference type="Proteomes" id="UP000231025">
    <property type="component" value="Unassembled WGS sequence"/>
</dbReference>
<sequence>MKKAAIILPTYNEGGNIEEIINDIFSQQKLIENWQLEIVVVDSCSPDKTGETIKQLQKKYHHLHLLETPKEGLGKAYKKGFEYAFNKINPYLIIQMDADGQHDPKKIPEFLKEIEKGADFVVGTRYSKGGSIPKNWGIHRKILSLGANFIIRFGFMKPQVTEWTNGYRAIKTWIIKNAANHIKNYSGYVFQVAMLDFAIINNAVIKEIPIHFEERKSGISKINALQYSAQTFFYVFSHSPFIKFVIVGIIGFVIDFGISYLGIERLQKPVWIITLLSTETAILSNFLLNNFWSFAHKKIEGGPMKYFLNFLKFNLVSSGSVAIQTLGLQLLVIIFGRKLWYLYKILIIIFIIIPYSYILYNKFIWKSK</sequence>
<accession>A0A2G9Y7X2</accession>
<comment type="similarity">
    <text evidence="2">Belongs to the glycosyltransferase 2 family.</text>
</comment>
<gene>
    <name evidence="11" type="ORF">COX47_00220</name>
</gene>
<name>A0A2G9Y7X2_9BACT</name>
<evidence type="ECO:0000256" key="2">
    <source>
        <dbReference type="ARBA" id="ARBA00006739"/>
    </source>
</evidence>
<evidence type="ECO:0000256" key="3">
    <source>
        <dbReference type="ARBA" id="ARBA00022676"/>
    </source>
</evidence>
<feature type="transmembrane region" description="Helical" evidence="8">
    <location>
        <begin position="269"/>
        <end position="292"/>
    </location>
</feature>
<evidence type="ECO:0000256" key="7">
    <source>
        <dbReference type="ARBA" id="ARBA00023136"/>
    </source>
</evidence>
<evidence type="ECO:0000313" key="11">
    <source>
        <dbReference type="EMBL" id="PIP15349.1"/>
    </source>
</evidence>
<evidence type="ECO:0000256" key="5">
    <source>
        <dbReference type="ARBA" id="ARBA00022692"/>
    </source>
</evidence>
<dbReference type="PANTHER" id="PTHR43398">
    <property type="entry name" value="DOLICHOL-PHOSPHATE MANNOSYLTRANSFERASE SUBUNIT 1"/>
    <property type="match status" value="1"/>
</dbReference>
<dbReference type="Pfam" id="PF00535">
    <property type="entry name" value="Glycos_transf_2"/>
    <property type="match status" value="1"/>
</dbReference>
<evidence type="ECO:0000256" key="1">
    <source>
        <dbReference type="ARBA" id="ARBA00004141"/>
    </source>
</evidence>
<dbReference type="InterPro" id="IPR001173">
    <property type="entry name" value="Glyco_trans_2-like"/>
</dbReference>
<dbReference type="CDD" id="cd06442">
    <property type="entry name" value="DPM1_like"/>
    <property type="match status" value="1"/>
</dbReference>
<comment type="subcellular location">
    <subcellularLocation>
        <location evidence="1">Membrane</location>
        <topology evidence="1">Multi-pass membrane protein</topology>
    </subcellularLocation>
</comment>
<organism evidence="11 12">
    <name type="scientific">Candidatus Roizmanbacteria bacterium CG23_combo_of_CG06-09_8_20_14_all_35_49</name>
    <dbReference type="NCBI Taxonomy" id="1974863"/>
    <lineage>
        <taxon>Bacteria</taxon>
        <taxon>Candidatus Roizmaniibacteriota</taxon>
    </lineage>
</organism>
<feature type="domain" description="GtrA/DPMS transmembrane" evidence="10">
    <location>
        <begin position="243"/>
        <end position="365"/>
    </location>
</feature>
<reference evidence="11 12" key="1">
    <citation type="submission" date="2017-09" db="EMBL/GenBank/DDBJ databases">
        <title>Depth-based differentiation of microbial function through sediment-hosted aquifers and enrichment of novel symbionts in the deep terrestrial subsurface.</title>
        <authorList>
            <person name="Probst A.J."/>
            <person name="Ladd B."/>
            <person name="Jarett J.K."/>
            <person name="Geller-Mcgrath D.E."/>
            <person name="Sieber C.M."/>
            <person name="Emerson J.B."/>
            <person name="Anantharaman K."/>
            <person name="Thomas B.C."/>
            <person name="Malmstrom R."/>
            <person name="Stieglmeier M."/>
            <person name="Klingl A."/>
            <person name="Woyke T."/>
            <person name="Ryan C.M."/>
            <person name="Banfield J.F."/>
        </authorList>
    </citation>
    <scope>NUCLEOTIDE SEQUENCE [LARGE SCALE GENOMIC DNA]</scope>
    <source>
        <strain evidence="11">CG23_combo_of_CG06-09_8_20_14_all_35_49</strain>
    </source>
</reference>
<dbReference type="Pfam" id="PF04138">
    <property type="entry name" value="GtrA_DPMS_TM"/>
    <property type="match status" value="1"/>
</dbReference>
<evidence type="ECO:0000259" key="9">
    <source>
        <dbReference type="Pfam" id="PF00535"/>
    </source>
</evidence>
<feature type="transmembrane region" description="Helical" evidence="8">
    <location>
        <begin position="241"/>
        <end position="263"/>
    </location>
</feature>
<evidence type="ECO:0000256" key="8">
    <source>
        <dbReference type="SAM" id="Phobius"/>
    </source>
</evidence>
<evidence type="ECO:0008006" key="13">
    <source>
        <dbReference type="Google" id="ProtNLM"/>
    </source>
</evidence>
<evidence type="ECO:0000259" key="10">
    <source>
        <dbReference type="Pfam" id="PF04138"/>
    </source>
</evidence>
<dbReference type="GO" id="GO:0004582">
    <property type="term" value="F:dolichyl-phosphate beta-D-mannosyltransferase activity"/>
    <property type="evidence" value="ECO:0007669"/>
    <property type="project" value="InterPro"/>
</dbReference>